<dbReference type="PANTHER" id="PTHR11839">
    <property type="entry name" value="UDP/ADP-SUGAR PYROPHOSPHATASE"/>
    <property type="match status" value="1"/>
</dbReference>
<evidence type="ECO:0000256" key="13">
    <source>
        <dbReference type="PIRSR" id="PIRSR604385-2"/>
    </source>
</evidence>
<dbReference type="InterPro" id="IPR015797">
    <property type="entry name" value="NUDIX_hydrolase-like_dom_sf"/>
</dbReference>
<organism evidence="16 17">
    <name type="scientific">Halocynthiibacter styelae</name>
    <dbReference type="NCBI Taxonomy" id="2761955"/>
    <lineage>
        <taxon>Bacteria</taxon>
        <taxon>Pseudomonadati</taxon>
        <taxon>Pseudomonadota</taxon>
        <taxon>Alphaproteobacteria</taxon>
        <taxon>Rhodobacterales</taxon>
        <taxon>Paracoccaceae</taxon>
        <taxon>Halocynthiibacter</taxon>
    </lineage>
</organism>
<dbReference type="EC" id="3.6.1.13" evidence="3"/>
<dbReference type="NCBIfam" id="TIGR00052">
    <property type="entry name" value="nudix-type nucleoside diphosphatase, YffH/AdpP family"/>
    <property type="match status" value="1"/>
</dbReference>
<dbReference type="CDD" id="cd06661">
    <property type="entry name" value="GGCT_like"/>
    <property type="match status" value="1"/>
</dbReference>
<dbReference type="GO" id="GO:0046872">
    <property type="term" value="F:metal ion binding"/>
    <property type="evidence" value="ECO:0007669"/>
    <property type="project" value="UniProtKB-KW"/>
</dbReference>
<comment type="caution">
    <text evidence="16">The sequence shown here is derived from an EMBL/GenBank/DDBJ whole genome shotgun (WGS) entry which is preliminary data.</text>
</comment>
<dbReference type="Proteomes" id="UP000640583">
    <property type="component" value="Unassembled WGS sequence"/>
</dbReference>
<evidence type="ECO:0000256" key="1">
    <source>
        <dbReference type="ARBA" id="ARBA00001946"/>
    </source>
</evidence>
<evidence type="ECO:0000256" key="7">
    <source>
        <dbReference type="ARBA" id="ARBA00022842"/>
    </source>
</evidence>
<comment type="cofactor">
    <cofactor evidence="1 13">
        <name>Mg(2+)</name>
        <dbReference type="ChEBI" id="CHEBI:18420"/>
    </cofactor>
</comment>
<evidence type="ECO:0000256" key="14">
    <source>
        <dbReference type="PIRSR" id="PIRSR604385-3"/>
    </source>
</evidence>
<keyword evidence="17" id="KW-1185">Reference proteome</keyword>
<dbReference type="InterPro" id="IPR004385">
    <property type="entry name" value="NDP_pyrophosphatase"/>
</dbReference>
<comment type="catalytic activity">
    <reaction evidence="12">
        <text>ADP-D-ribose + H2O = D-ribose 5-phosphate + AMP + 2 H(+)</text>
        <dbReference type="Rhea" id="RHEA:10412"/>
        <dbReference type="ChEBI" id="CHEBI:15377"/>
        <dbReference type="ChEBI" id="CHEBI:15378"/>
        <dbReference type="ChEBI" id="CHEBI:57967"/>
        <dbReference type="ChEBI" id="CHEBI:78346"/>
        <dbReference type="ChEBI" id="CHEBI:456215"/>
        <dbReference type="EC" id="3.6.1.13"/>
    </reaction>
</comment>
<dbReference type="Pfam" id="PF00293">
    <property type="entry name" value="NUDIX"/>
    <property type="match status" value="1"/>
</dbReference>
<dbReference type="GO" id="GO:0047631">
    <property type="term" value="F:ADP-ribose diphosphatase activity"/>
    <property type="evidence" value="ECO:0007669"/>
    <property type="project" value="UniProtKB-EC"/>
</dbReference>
<dbReference type="InterPro" id="IPR036568">
    <property type="entry name" value="GGCT-like_sf"/>
</dbReference>
<evidence type="ECO:0000256" key="8">
    <source>
        <dbReference type="ARBA" id="ARBA00025164"/>
    </source>
</evidence>
<dbReference type="GO" id="GO:0019693">
    <property type="term" value="P:ribose phosphate metabolic process"/>
    <property type="evidence" value="ECO:0007669"/>
    <property type="project" value="TreeGrafter"/>
</dbReference>
<feature type="binding site" evidence="13">
    <location>
        <position position="272"/>
    </location>
    <ligand>
        <name>Mg(2+)</name>
        <dbReference type="ChEBI" id="CHEBI:18420"/>
        <label>1</label>
    </ligand>
</feature>
<sequence length="387" mass="43547">MQSPGDSFLPEAPVTQMFFYGTLCHLDLLELVIGRSLMEGEVRSARLPGHAVYWAKDQIFPMIRKEEGGFAEGIVFNADEDALARLNFYEGGFNFDLELIVPEGETDPVEVYFAQPGTWDFGAPWSLEDFIRDHGTHNLRTAKSFMQLYGKVDRDEAMKRLPMLRSVAAKGWRVGESVANNKRAGMTTADVSLLDHKRAYDSFFAMDEITVTHKRFDGAMSGPINREVTVTVDAMLLLPYDPRRDRVLLVEQFRSGAFLRGDMNPWMLEPIAGRIDPGESAEEAAHREAMEETGLKLNELLPISRHYPSPGITCEFYHCFLGLCDLPDDIEGIGGLADENEDIRSQLFSFDELMDLLDSGEAQVGPLVVSALWLARHRDRLRAEYGN</sequence>
<keyword evidence="7 13" id="KW-0460">Magnesium</keyword>
<gene>
    <name evidence="16" type="ORF">H1D41_11210</name>
</gene>
<evidence type="ECO:0000256" key="4">
    <source>
        <dbReference type="ARBA" id="ARBA00013297"/>
    </source>
</evidence>
<feature type="binding site" evidence="13">
    <location>
        <position position="341"/>
    </location>
    <ligand>
        <name>Mg(2+)</name>
        <dbReference type="ChEBI" id="CHEBI:18420"/>
        <label>1</label>
    </ligand>
</feature>
<evidence type="ECO:0000256" key="9">
    <source>
        <dbReference type="ARBA" id="ARBA00030162"/>
    </source>
</evidence>
<dbReference type="EMBL" id="JADCKQ010000007">
    <property type="protein sequence ID" value="MBI1494207.1"/>
    <property type="molecule type" value="Genomic_DNA"/>
</dbReference>
<keyword evidence="6" id="KW-0378">Hydrolase</keyword>
<comment type="similarity">
    <text evidence="2">Belongs to the Nudix hydrolase family. NudF subfamily.</text>
</comment>
<dbReference type="GO" id="GO:0005829">
    <property type="term" value="C:cytosol"/>
    <property type="evidence" value="ECO:0007669"/>
    <property type="project" value="TreeGrafter"/>
</dbReference>
<feature type="binding site" evidence="13">
    <location>
        <position position="292"/>
    </location>
    <ligand>
        <name>Mg(2+)</name>
        <dbReference type="ChEBI" id="CHEBI:18420"/>
        <label>1</label>
    </ligand>
</feature>
<dbReference type="Pfam" id="PF06094">
    <property type="entry name" value="GGACT"/>
    <property type="match status" value="1"/>
</dbReference>
<evidence type="ECO:0000313" key="17">
    <source>
        <dbReference type="Proteomes" id="UP000640583"/>
    </source>
</evidence>
<dbReference type="SUPFAM" id="SSF55811">
    <property type="entry name" value="Nudix"/>
    <property type="match status" value="1"/>
</dbReference>
<dbReference type="InterPro" id="IPR013024">
    <property type="entry name" value="GGCT-like"/>
</dbReference>
<dbReference type="InterPro" id="IPR009288">
    <property type="entry name" value="AIG2-like_dom"/>
</dbReference>
<keyword evidence="5 13" id="KW-0479">Metal-binding</keyword>
<evidence type="ECO:0000256" key="12">
    <source>
        <dbReference type="ARBA" id="ARBA00049546"/>
    </source>
</evidence>
<feature type="short sequence motif" description="Nudix box" evidence="14">
    <location>
        <begin position="273"/>
        <end position="295"/>
    </location>
</feature>
<dbReference type="CDD" id="cd24155">
    <property type="entry name" value="NUDIX_ADPRase"/>
    <property type="match status" value="1"/>
</dbReference>
<reference evidence="16" key="1">
    <citation type="submission" date="2020-10" db="EMBL/GenBank/DDBJ databases">
        <title>Paenihalocynthiibacter styelae gen. nov., sp. nov., isolated from stalked sea squirt Styela clava.</title>
        <authorList>
            <person name="Kim Y.-O."/>
            <person name="Yoon J.-H."/>
        </authorList>
    </citation>
    <scope>NUCLEOTIDE SEQUENCE</scope>
    <source>
        <strain evidence="16">MYP1-1</strain>
    </source>
</reference>
<dbReference type="SUPFAM" id="SSF110857">
    <property type="entry name" value="Gamma-glutamyl cyclotransferase-like"/>
    <property type="match status" value="1"/>
</dbReference>
<dbReference type="GO" id="GO:0006753">
    <property type="term" value="P:nucleoside phosphate metabolic process"/>
    <property type="evidence" value="ECO:0007669"/>
    <property type="project" value="TreeGrafter"/>
</dbReference>
<dbReference type="GO" id="GO:0019144">
    <property type="term" value="F:ADP-sugar diphosphatase activity"/>
    <property type="evidence" value="ECO:0007669"/>
    <property type="project" value="TreeGrafter"/>
</dbReference>
<comment type="function">
    <text evidence="8">Acts on ADP-mannose and ADP-glucose as well as ADP-ribose. Prevents glycogen biosynthesis. The reaction catalyzed by this enzyme is a limiting step of the gluconeogenic process.</text>
</comment>
<dbReference type="Gene3D" id="3.90.79.10">
    <property type="entry name" value="Nucleoside Triphosphate Pyrophosphohydrolase"/>
    <property type="match status" value="1"/>
</dbReference>
<accession>A0A8J7LQD5</accession>
<dbReference type="Gene3D" id="3.10.490.10">
    <property type="entry name" value="Gamma-glutamyl cyclotransferase-like"/>
    <property type="match status" value="1"/>
</dbReference>
<dbReference type="PROSITE" id="PS51462">
    <property type="entry name" value="NUDIX"/>
    <property type="match status" value="1"/>
</dbReference>
<name>A0A8J7LQD5_9RHOB</name>
<evidence type="ECO:0000256" key="3">
    <source>
        <dbReference type="ARBA" id="ARBA00012453"/>
    </source>
</evidence>
<evidence type="ECO:0000256" key="11">
    <source>
        <dbReference type="ARBA" id="ARBA00033056"/>
    </source>
</evidence>
<feature type="domain" description="Nudix hydrolase" evidence="15">
    <location>
        <begin position="230"/>
        <end position="370"/>
    </location>
</feature>
<dbReference type="PANTHER" id="PTHR11839:SF5">
    <property type="entry name" value="ADP-RIBOSE PYROPHOSPHATASE"/>
    <property type="match status" value="1"/>
</dbReference>
<feature type="binding site" evidence="13">
    <location>
        <position position="288"/>
    </location>
    <ligand>
        <name>Mg(2+)</name>
        <dbReference type="ChEBI" id="CHEBI:18420"/>
        <label>1</label>
    </ligand>
</feature>
<proteinExistence type="inferred from homology"/>
<evidence type="ECO:0000256" key="2">
    <source>
        <dbReference type="ARBA" id="ARBA00007482"/>
    </source>
</evidence>
<dbReference type="PROSITE" id="PS00893">
    <property type="entry name" value="NUDIX_BOX"/>
    <property type="match status" value="1"/>
</dbReference>
<evidence type="ECO:0000256" key="5">
    <source>
        <dbReference type="ARBA" id="ARBA00022723"/>
    </source>
</evidence>
<evidence type="ECO:0000256" key="6">
    <source>
        <dbReference type="ARBA" id="ARBA00022801"/>
    </source>
</evidence>
<evidence type="ECO:0000256" key="10">
    <source>
        <dbReference type="ARBA" id="ARBA00030308"/>
    </source>
</evidence>
<evidence type="ECO:0000313" key="16">
    <source>
        <dbReference type="EMBL" id="MBI1494207.1"/>
    </source>
</evidence>
<dbReference type="AlphaFoldDB" id="A0A8J7LQD5"/>
<protein>
    <recommendedName>
        <fullName evidence="4">ADP-ribose pyrophosphatase</fullName>
        <ecNumber evidence="3">3.6.1.13</ecNumber>
    </recommendedName>
    <alternativeName>
        <fullName evidence="9">ADP-ribose diphosphatase</fullName>
    </alternativeName>
    <alternativeName>
        <fullName evidence="11">ADP-ribose phosphohydrolase</fullName>
    </alternativeName>
    <alternativeName>
        <fullName evidence="10">Adenosine diphosphoribose pyrophosphatase</fullName>
    </alternativeName>
</protein>
<dbReference type="RefSeq" id="WP_228848986.1">
    <property type="nucleotide sequence ID" value="NZ_JADCKQ010000007.1"/>
</dbReference>
<evidence type="ECO:0000259" key="15">
    <source>
        <dbReference type="PROSITE" id="PS51462"/>
    </source>
</evidence>
<dbReference type="InterPro" id="IPR000086">
    <property type="entry name" value="NUDIX_hydrolase_dom"/>
</dbReference>
<dbReference type="InterPro" id="IPR020084">
    <property type="entry name" value="NUDIX_hydrolase_CS"/>
</dbReference>